<evidence type="ECO:0000259" key="2">
    <source>
        <dbReference type="Pfam" id="PF01757"/>
    </source>
</evidence>
<dbReference type="GO" id="GO:0016787">
    <property type="term" value="F:hydrolase activity"/>
    <property type="evidence" value="ECO:0007669"/>
    <property type="project" value="UniProtKB-KW"/>
</dbReference>
<feature type="transmembrane region" description="Helical" evidence="1">
    <location>
        <begin position="350"/>
        <end position="372"/>
    </location>
</feature>
<feature type="transmembrane region" description="Helical" evidence="1">
    <location>
        <begin position="141"/>
        <end position="165"/>
    </location>
</feature>
<dbReference type="EMBL" id="LT607753">
    <property type="protein sequence ID" value="SCG43675.1"/>
    <property type="molecule type" value="Genomic_DNA"/>
</dbReference>
<dbReference type="PANTHER" id="PTHR23028:SF53">
    <property type="entry name" value="ACYL_TRANSF_3 DOMAIN-CONTAINING PROTEIN"/>
    <property type="match status" value="1"/>
</dbReference>
<keyword evidence="3" id="KW-0012">Acyltransferase</keyword>
<sequence length="393" mass="43281">MTAIDGAATQAKESVPTRLPSLTALRIIAASLVFIGHGLIFPLFRNDDVNEVYGILAHNTGSVGVAFFFVLSGFVLTWSARSADSTGAFYRRRFFKIFPNHVVVYLGVLALMLIAGLPVMLGPTLASLPLVQGFLPDPNYHLFAVNGVTWSLSVELLFYALFPVLLPLVNRIRPQRLWLTAGLFTAGAMLLPVIARAALPDAPLSPMSTTLSWTEQWFVYFFPPARLFEFLVGMVMARILLSGRWIGLRTMLPALLLVVVYVATVPLSLMDGYQSVLLVPMALLITAAAASDVAGRPSLLNNRPMVWLGEISYAFFLVHVHVLFLLHAAVNGQLGVRAAYQPYQFDTFTGIAFLVGVYLVCILVSWALYALVERPAMRLWAYPRREQAPAVPR</sequence>
<feature type="transmembrane region" description="Helical" evidence="1">
    <location>
        <begin position="252"/>
        <end position="270"/>
    </location>
</feature>
<protein>
    <submittedName>
        <fullName evidence="3">Peptidoglycan/LPS O-acetylase OafA/YrhL, contains acyltransferase and SGNH-hydrolase domains</fullName>
    </submittedName>
</protein>
<keyword evidence="3" id="KW-0808">Transferase</keyword>
<reference evidence="4" key="1">
    <citation type="submission" date="2016-06" db="EMBL/GenBank/DDBJ databases">
        <authorList>
            <person name="Varghese N."/>
            <person name="Submissions Spin"/>
        </authorList>
    </citation>
    <scope>NUCLEOTIDE SEQUENCE [LARGE SCALE GENOMIC DNA]</scope>
    <source>
        <strain evidence="4">DSM 45161</strain>
    </source>
</reference>
<keyword evidence="1" id="KW-0812">Transmembrane</keyword>
<organism evidence="3 4">
    <name type="scientific">Micromonospora coxensis</name>
    <dbReference type="NCBI Taxonomy" id="356852"/>
    <lineage>
        <taxon>Bacteria</taxon>
        <taxon>Bacillati</taxon>
        <taxon>Actinomycetota</taxon>
        <taxon>Actinomycetes</taxon>
        <taxon>Micromonosporales</taxon>
        <taxon>Micromonosporaceae</taxon>
        <taxon>Micromonospora</taxon>
    </lineage>
</organism>
<feature type="transmembrane region" description="Helical" evidence="1">
    <location>
        <begin position="177"/>
        <end position="197"/>
    </location>
</feature>
<evidence type="ECO:0000313" key="3">
    <source>
        <dbReference type="EMBL" id="SCG43675.1"/>
    </source>
</evidence>
<evidence type="ECO:0000313" key="4">
    <source>
        <dbReference type="Proteomes" id="UP000198215"/>
    </source>
</evidence>
<dbReference type="Proteomes" id="UP000198215">
    <property type="component" value="Chromosome I"/>
</dbReference>
<dbReference type="PANTHER" id="PTHR23028">
    <property type="entry name" value="ACETYLTRANSFERASE"/>
    <property type="match status" value="1"/>
</dbReference>
<dbReference type="RefSeq" id="WP_088974938.1">
    <property type="nucleotide sequence ID" value="NZ_LT607753.1"/>
</dbReference>
<feature type="transmembrane region" description="Helical" evidence="1">
    <location>
        <begin position="276"/>
        <end position="295"/>
    </location>
</feature>
<feature type="domain" description="Acyltransferase 3" evidence="2">
    <location>
        <begin position="21"/>
        <end position="369"/>
    </location>
</feature>
<dbReference type="GO" id="GO:0016747">
    <property type="term" value="F:acyltransferase activity, transferring groups other than amino-acyl groups"/>
    <property type="evidence" value="ECO:0007669"/>
    <property type="project" value="InterPro"/>
</dbReference>
<dbReference type="AlphaFoldDB" id="A0A1C5HCE7"/>
<dbReference type="OrthoDB" id="9796461at2"/>
<dbReference type="Pfam" id="PF01757">
    <property type="entry name" value="Acyl_transf_3"/>
    <property type="match status" value="1"/>
</dbReference>
<keyword evidence="1" id="KW-1133">Transmembrane helix</keyword>
<evidence type="ECO:0000256" key="1">
    <source>
        <dbReference type="SAM" id="Phobius"/>
    </source>
</evidence>
<accession>A0A1C5HCE7</accession>
<feature type="transmembrane region" description="Helical" evidence="1">
    <location>
        <begin position="102"/>
        <end position="121"/>
    </location>
</feature>
<feature type="transmembrane region" description="Helical" evidence="1">
    <location>
        <begin position="307"/>
        <end position="330"/>
    </location>
</feature>
<name>A0A1C5HCE7_9ACTN</name>
<dbReference type="InterPro" id="IPR002656">
    <property type="entry name" value="Acyl_transf_3_dom"/>
</dbReference>
<feature type="transmembrane region" description="Helical" evidence="1">
    <location>
        <begin position="24"/>
        <end position="44"/>
    </location>
</feature>
<keyword evidence="3" id="KW-0378">Hydrolase</keyword>
<proteinExistence type="predicted"/>
<feature type="transmembrane region" description="Helical" evidence="1">
    <location>
        <begin position="217"/>
        <end position="240"/>
    </location>
</feature>
<dbReference type="GO" id="GO:0016020">
    <property type="term" value="C:membrane"/>
    <property type="evidence" value="ECO:0007669"/>
    <property type="project" value="TreeGrafter"/>
</dbReference>
<feature type="transmembrane region" description="Helical" evidence="1">
    <location>
        <begin position="64"/>
        <end position="81"/>
    </location>
</feature>
<keyword evidence="4" id="KW-1185">Reference proteome</keyword>
<dbReference type="InterPro" id="IPR050879">
    <property type="entry name" value="Acyltransferase_3"/>
</dbReference>
<keyword evidence="1" id="KW-0472">Membrane</keyword>
<dbReference type="GO" id="GO:0000271">
    <property type="term" value="P:polysaccharide biosynthetic process"/>
    <property type="evidence" value="ECO:0007669"/>
    <property type="project" value="TreeGrafter"/>
</dbReference>
<gene>
    <name evidence="3" type="ORF">GA0070614_1111</name>
</gene>